<dbReference type="AlphaFoldDB" id="R0IA79"/>
<dbReference type="RefSeq" id="XP_008030501.1">
    <property type="nucleotide sequence ID" value="XM_008032310.1"/>
</dbReference>
<evidence type="ECO:0000256" key="1">
    <source>
        <dbReference type="ARBA" id="ARBA00011408"/>
    </source>
</evidence>
<protein>
    <recommendedName>
        <fullName evidence="2">Inclusion body clearance protein IML2</fullName>
    </recommendedName>
    <alternativeName>
        <fullName evidence="3">Inclusion body clearance protein iml2</fullName>
    </alternativeName>
</protein>
<feature type="region of interest" description="Disordered" evidence="5">
    <location>
        <begin position="170"/>
        <end position="260"/>
    </location>
</feature>
<dbReference type="PANTHER" id="PTHR31859">
    <property type="entry name" value="TETRATRICOPEPTIDE REPEAT PROTEIN 39 FAMILY MEMBER"/>
    <property type="match status" value="1"/>
</dbReference>
<dbReference type="GO" id="GO:0005634">
    <property type="term" value="C:nucleus"/>
    <property type="evidence" value="ECO:0007669"/>
    <property type="project" value="TreeGrafter"/>
</dbReference>
<keyword evidence="6" id="KW-0812">Transmembrane</keyword>
<dbReference type="GeneID" id="19406346"/>
<gene>
    <name evidence="7" type="ORF">SETTUDRAFT_98049</name>
</gene>
<dbReference type="Proteomes" id="UP000016935">
    <property type="component" value="Unassembled WGS sequence"/>
</dbReference>
<dbReference type="EMBL" id="KB908855">
    <property type="protein sequence ID" value="EOA82231.1"/>
    <property type="molecule type" value="Genomic_DNA"/>
</dbReference>
<dbReference type="GO" id="GO:0005741">
    <property type="term" value="C:mitochondrial outer membrane"/>
    <property type="evidence" value="ECO:0007669"/>
    <property type="project" value="TreeGrafter"/>
</dbReference>
<feature type="compositionally biased region" description="Acidic residues" evidence="5">
    <location>
        <begin position="213"/>
        <end position="223"/>
    </location>
</feature>
<dbReference type="Pfam" id="PF10300">
    <property type="entry name" value="Iml2-TPR_39"/>
    <property type="match status" value="1"/>
</dbReference>
<evidence type="ECO:0000256" key="6">
    <source>
        <dbReference type="SAM" id="Phobius"/>
    </source>
</evidence>
<evidence type="ECO:0000256" key="2">
    <source>
        <dbReference type="ARBA" id="ARBA00018424"/>
    </source>
</evidence>
<keyword evidence="6" id="KW-0472">Membrane</keyword>
<keyword evidence="8" id="KW-1185">Reference proteome</keyword>
<feature type="transmembrane region" description="Helical" evidence="6">
    <location>
        <begin position="347"/>
        <end position="364"/>
    </location>
</feature>
<feature type="compositionally biased region" description="Polar residues" evidence="5">
    <location>
        <begin position="249"/>
        <end position="260"/>
    </location>
</feature>
<accession>R0IA79</accession>
<evidence type="ECO:0000256" key="4">
    <source>
        <dbReference type="ARBA" id="ARBA00043897"/>
    </source>
</evidence>
<reference evidence="7 8" key="1">
    <citation type="journal article" date="2012" name="PLoS Pathog.">
        <title>Diverse lifestyles and strategies of plant pathogenesis encoded in the genomes of eighteen Dothideomycetes fungi.</title>
        <authorList>
            <person name="Ohm R.A."/>
            <person name="Feau N."/>
            <person name="Henrissat B."/>
            <person name="Schoch C.L."/>
            <person name="Horwitz B.A."/>
            <person name="Barry K.W."/>
            <person name="Condon B.J."/>
            <person name="Copeland A.C."/>
            <person name="Dhillon B."/>
            <person name="Glaser F."/>
            <person name="Hesse C.N."/>
            <person name="Kosti I."/>
            <person name="LaButti K."/>
            <person name="Lindquist E.A."/>
            <person name="Lucas S."/>
            <person name="Salamov A.A."/>
            <person name="Bradshaw R.E."/>
            <person name="Ciuffetti L."/>
            <person name="Hamelin R.C."/>
            <person name="Kema G.H.J."/>
            <person name="Lawrence C."/>
            <person name="Scott J.A."/>
            <person name="Spatafora J.W."/>
            <person name="Turgeon B.G."/>
            <person name="de Wit P.J.G.M."/>
            <person name="Zhong S."/>
            <person name="Goodwin S.B."/>
            <person name="Grigoriev I.V."/>
        </authorList>
    </citation>
    <scope>NUCLEOTIDE SEQUENCE [LARGE SCALE GENOMIC DNA]</scope>
    <source>
        <strain evidence="8">28A</strain>
    </source>
</reference>
<evidence type="ECO:0000256" key="5">
    <source>
        <dbReference type="SAM" id="MobiDB-lite"/>
    </source>
</evidence>
<keyword evidence="6" id="KW-1133">Transmembrane helix</keyword>
<feature type="transmembrane region" description="Helical" evidence="6">
    <location>
        <begin position="305"/>
        <end position="326"/>
    </location>
</feature>
<proteinExistence type="predicted"/>
<dbReference type="HOGENOM" id="CLU_014926_1_0_1"/>
<evidence type="ECO:0000313" key="7">
    <source>
        <dbReference type="EMBL" id="EOA82231.1"/>
    </source>
</evidence>
<dbReference type="GO" id="GO:0005829">
    <property type="term" value="C:cytosol"/>
    <property type="evidence" value="ECO:0007669"/>
    <property type="project" value="TreeGrafter"/>
</dbReference>
<dbReference type="OrthoDB" id="2154985at2759"/>
<evidence type="ECO:0000313" key="8">
    <source>
        <dbReference type="Proteomes" id="UP000016935"/>
    </source>
</evidence>
<name>R0IA79_EXST2</name>
<dbReference type="eggNOG" id="KOG3783">
    <property type="taxonomic scope" value="Eukaryota"/>
</dbReference>
<dbReference type="InterPro" id="IPR019412">
    <property type="entry name" value="IML2/TPR_39"/>
</dbReference>
<reference evidence="7 8" key="2">
    <citation type="journal article" date="2013" name="PLoS Genet.">
        <title>Comparative genome structure, secondary metabolite, and effector coding capacity across Cochliobolus pathogens.</title>
        <authorList>
            <person name="Condon B.J."/>
            <person name="Leng Y."/>
            <person name="Wu D."/>
            <person name="Bushley K.E."/>
            <person name="Ohm R.A."/>
            <person name="Otillar R."/>
            <person name="Martin J."/>
            <person name="Schackwitz W."/>
            <person name="Grimwood J."/>
            <person name="MohdZainudin N."/>
            <person name="Xue C."/>
            <person name="Wang R."/>
            <person name="Manning V.A."/>
            <person name="Dhillon B."/>
            <person name="Tu Z.J."/>
            <person name="Steffenson B.J."/>
            <person name="Salamov A."/>
            <person name="Sun H."/>
            <person name="Lowry S."/>
            <person name="LaButti K."/>
            <person name="Han J."/>
            <person name="Copeland A."/>
            <person name="Lindquist E."/>
            <person name="Barry K."/>
            <person name="Schmutz J."/>
            <person name="Baker S.E."/>
            <person name="Ciuffetti L.M."/>
            <person name="Grigoriev I.V."/>
            <person name="Zhong S."/>
            <person name="Turgeon B.G."/>
        </authorList>
    </citation>
    <scope>NUCLEOTIDE SEQUENCE [LARGE SCALE GENOMIC DNA]</scope>
    <source>
        <strain evidence="8">28A</strain>
    </source>
</reference>
<comment type="subunit">
    <text evidence="1">Interacts with lipid droplet proteins.</text>
</comment>
<comment type="function">
    <text evidence="4">Inclusion body (IB) resident protein that interacts strongly with lipid droplet (LD) proteins. Involved in LD-mediated IB clearing after protein folding stress, probably by enabling access to the IBs of an LD-stored soluble sterol derivative that acts as a chaperone in inclusion clearing.</text>
</comment>
<organism evidence="7 8">
    <name type="scientific">Exserohilum turcicum (strain 28A)</name>
    <name type="common">Northern leaf blight fungus</name>
    <name type="synonym">Setosphaeria turcica</name>
    <dbReference type="NCBI Taxonomy" id="671987"/>
    <lineage>
        <taxon>Eukaryota</taxon>
        <taxon>Fungi</taxon>
        <taxon>Dikarya</taxon>
        <taxon>Ascomycota</taxon>
        <taxon>Pezizomycotina</taxon>
        <taxon>Dothideomycetes</taxon>
        <taxon>Pleosporomycetidae</taxon>
        <taxon>Pleosporales</taxon>
        <taxon>Pleosporineae</taxon>
        <taxon>Pleosporaceae</taxon>
        <taxon>Exserohilum</taxon>
    </lineage>
</organism>
<sequence>MFKVGGWLKSHTPGHAKSLDSLDELAQIQDAMSAVTYIMADDIETAEEYLNKGNSPFHQLGAGVCVFIRATLGFEPEIVREAANALYIAENSAYEQQRRASKDPSSHRSPIYPPGTEYAVCMAEAQLMSAVVGVLNESLTEAVKSFYKLRKAYIALEAVMENEKNFLKERSTSSISSSGSRGSGNASAAASNSSPKQTTTVTGPESKKGTKDGDDDEFEFVDAAEDRPNDATPPEYAGHLNVNADKDASSSSGTALRTGRAKSSSTANAIAYFEQLTLSDDGVDISTFSDHPVDVFVISGSNFCFGMLLLMLSFIPPSFASLLKIVGFKGDRERGMKMLWQATKFHNIHGAMAGVVLMGYLNGITNFCDILPTKGEGSYPKEKCVALLRYMRERYPKSHLWLLEESRMLASEKELEKSVQFMATAGDSKLKQLKALSWFERSLNNMYMHDYQAAAAGFEKCITLNNWSHGLYYHIIASSYVELYRRNKTTDPTEAKEYGKKAEEYFKKVVPNTGKKKFMARQLPFDVFVARKVQKWEARAKEWKCDLVDAIGVSPLEEMIFFWNGYKRMRDDHLEVSLANLAWSESPANPHWGKEDVDEKSILHVLRAATLRNMNKPAEAKAILEKEVLPVDRTLLNGNFRDNWTAPCARYEMAANIWREADADSRPEEHPQLLVQCKDWLEEVTKWGGYDLDVRIGMKITSAKETLRKYGIQC</sequence>
<feature type="compositionally biased region" description="Low complexity" evidence="5">
    <location>
        <begin position="172"/>
        <end position="194"/>
    </location>
</feature>
<evidence type="ECO:0000256" key="3">
    <source>
        <dbReference type="ARBA" id="ARBA00019539"/>
    </source>
</evidence>
<dbReference type="PANTHER" id="PTHR31859:SF1">
    <property type="entry name" value="TETRATRICOPEPTIDE REPEAT PROTEIN 39C"/>
    <property type="match status" value="1"/>
</dbReference>